<dbReference type="RefSeq" id="WP_265048720.1">
    <property type="nucleotide sequence ID" value="NZ_CP100390.1"/>
</dbReference>
<evidence type="ECO:0000313" key="2">
    <source>
        <dbReference type="EMBL" id="UZE97241.1"/>
    </source>
</evidence>
<dbReference type="Gene3D" id="2.40.30.170">
    <property type="match status" value="1"/>
</dbReference>
<evidence type="ECO:0000313" key="3">
    <source>
        <dbReference type="Proteomes" id="UP001163739"/>
    </source>
</evidence>
<dbReference type="Gene3D" id="2.40.50.100">
    <property type="match status" value="1"/>
</dbReference>
<evidence type="ECO:0000256" key="1">
    <source>
        <dbReference type="SAM" id="SignalP"/>
    </source>
</evidence>
<dbReference type="Proteomes" id="UP001163739">
    <property type="component" value="Chromosome"/>
</dbReference>
<dbReference type="Gene3D" id="1.10.287.470">
    <property type="entry name" value="Helix hairpin bin"/>
    <property type="match status" value="1"/>
</dbReference>
<dbReference type="PANTHER" id="PTHR30469">
    <property type="entry name" value="MULTIDRUG RESISTANCE PROTEIN MDTA"/>
    <property type="match status" value="1"/>
</dbReference>
<dbReference type="SUPFAM" id="SSF111369">
    <property type="entry name" value="HlyD-like secretion proteins"/>
    <property type="match status" value="1"/>
</dbReference>
<keyword evidence="1" id="KW-0732">Signal</keyword>
<reference evidence="2" key="1">
    <citation type="submission" date="2022-06" db="EMBL/GenBank/DDBJ databases">
        <title>Alkalimarinus sp. nov., isolated from gut of a Alitta virens.</title>
        <authorList>
            <person name="Yang A.I."/>
            <person name="Shin N.-R."/>
        </authorList>
    </citation>
    <scope>NUCLEOTIDE SEQUENCE</scope>
    <source>
        <strain evidence="2">A2M4</strain>
    </source>
</reference>
<proteinExistence type="predicted"/>
<feature type="signal peptide" evidence="1">
    <location>
        <begin position="1"/>
        <end position="22"/>
    </location>
</feature>
<keyword evidence="3" id="KW-1185">Reference proteome</keyword>
<accession>A0ABY6N540</accession>
<dbReference type="EMBL" id="CP100390">
    <property type="protein sequence ID" value="UZE97241.1"/>
    <property type="molecule type" value="Genomic_DNA"/>
</dbReference>
<organism evidence="2 3">
    <name type="scientific">Alkalimarinus alittae</name>
    <dbReference type="NCBI Taxonomy" id="2961619"/>
    <lineage>
        <taxon>Bacteria</taxon>
        <taxon>Pseudomonadati</taxon>
        <taxon>Pseudomonadota</taxon>
        <taxon>Gammaproteobacteria</taxon>
        <taxon>Alteromonadales</taxon>
        <taxon>Alteromonadaceae</taxon>
        <taxon>Alkalimarinus</taxon>
    </lineage>
</organism>
<sequence length="270" mass="29541">MIKRIKFFVLLLATFTVQFSQAQLAGQTNLENNRLNQSANLASQADYRHAAIRVLLAPEKETVLSSSVAAKINQFNVSLGSSFEKDQLLLEFSCKEQTARKNMVQAELAGALETHEGKVKMQGLKQASSIEVALAASEVARLRAQLTLSAVQIENCQIKAPWQGRVSKVFVSNHMSVAAGEPLLELVKDGRLKIRLNVPSKKLSHINVGDLFAVNIDETGSRYQAKIVAINSRIDSVSQTIELEGRMIEHYPGLLAGMSGTAILAEKQVE</sequence>
<protein>
    <submittedName>
        <fullName evidence="2">HlyD family efflux transporter periplasmic adaptor subunit</fullName>
    </submittedName>
</protein>
<gene>
    <name evidence="2" type="ORF">NKI27_05690</name>
</gene>
<feature type="chain" id="PRO_5046133108" evidence="1">
    <location>
        <begin position="23"/>
        <end position="270"/>
    </location>
</feature>
<name>A0ABY6N540_9ALTE</name>